<accession>A0AAD7BPU5</accession>
<sequence>MSEVQLDVIVRRVSATPASYIGRARHQTRAGLGALSELSAVWTEVPDTMELGVIDLFLSHLRGEMVPSLEVPPLQGQLAPEFAHQSLLGLTEMDRRIDDPQYNQQSDAILAAWPGIFKWAHYLLKRYLASREKERNGLPKFHSVFRFLNLSAQSQKLIVPMVDTPGCVELVTECWMVEDVPRSGAAESDGLISLATTMTTHALAILLKQSAARGVAHANALDTEHVQTAAIIGIRCKSISTAAVVSCFTTTMSPRSYTSSPALIDYNNLPLLLTPRTPCLSLVLFH</sequence>
<dbReference type="AlphaFoldDB" id="A0AAD7BPU5"/>
<gene>
    <name evidence="1" type="ORF">FB45DRAFT_57158</name>
</gene>
<keyword evidence="2" id="KW-1185">Reference proteome</keyword>
<evidence type="ECO:0000313" key="2">
    <source>
        <dbReference type="Proteomes" id="UP001221142"/>
    </source>
</evidence>
<protein>
    <submittedName>
        <fullName evidence="1">Uncharacterized protein</fullName>
    </submittedName>
</protein>
<comment type="caution">
    <text evidence="1">The sequence shown here is derived from an EMBL/GenBank/DDBJ whole genome shotgun (WGS) entry which is preliminary data.</text>
</comment>
<proteinExistence type="predicted"/>
<reference evidence="1" key="1">
    <citation type="submission" date="2023-03" db="EMBL/GenBank/DDBJ databases">
        <title>Massive genome expansion in bonnet fungi (Mycena s.s.) driven by repeated elements and novel gene families across ecological guilds.</title>
        <authorList>
            <consortium name="Lawrence Berkeley National Laboratory"/>
            <person name="Harder C.B."/>
            <person name="Miyauchi S."/>
            <person name="Viragh M."/>
            <person name="Kuo A."/>
            <person name="Thoen E."/>
            <person name="Andreopoulos B."/>
            <person name="Lu D."/>
            <person name="Skrede I."/>
            <person name="Drula E."/>
            <person name="Henrissat B."/>
            <person name="Morin E."/>
            <person name="Kohler A."/>
            <person name="Barry K."/>
            <person name="LaButti K."/>
            <person name="Morin E."/>
            <person name="Salamov A."/>
            <person name="Lipzen A."/>
            <person name="Mereny Z."/>
            <person name="Hegedus B."/>
            <person name="Baldrian P."/>
            <person name="Stursova M."/>
            <person name="Weitz H."/>
            <person name="Taylor A."/>
            <person name="Grigoriev I.V."/>
            <person name="Nagy L.G."/>
            <person name="Martin F."/>
            <person name="Kauserud H."/>
        </authorList>
    </citation>
    <scope>NUCLEOTIDE SEQUENCE</scope>
    <source>
        <strain evidence="1">9284</strain>
    </source>
</reference>
<dbReference type="EMBL" id="JARKIF010000011">
    <property type="protein sequence ID" value="KAJ7626994.1"/>
    <property type="molecule type" value="Genomic_DNA"/>
</dbReference>
<dbReference type="Proteomes" id="UP001221142">
    <property type="component" value="Unassembled WGS sequence"/>
</dbReference>
<evidence type="ECO:0000313" key="1">
    <source>
        <dbReference type="EMBL" id="KAJ7626994.1"/>
    </source>
</evidence>
<name>A0AAD7BPU5_9AGAR</name>
<organism evidence="1 2">
    <name type="scientific">Roridomyces roridus</name>
    <dbReference type="NCBI Taxonomy" id="1738132"/>
    <lineage>
        <taxon>Eukaryota</taxon>
        <taxon>Fungi</taxon>
        <taxon>Dikarya</taxon>
        <taxon>Basidiomycota</taxon>
        <taxon>Agaricomycotina</taxon>
        <taxon>Agaricomycetes</taxon>
        <taxon>Agaricomycetidae</taxon>
        <taxon>Agaricales</taxon>
        <taxon>Marasmiineae</taxon>
        <taxon>Mycenaceae</taxon>
        <taxon>Roridomyces</taxon>
    </lineage>
</organism>